<dbReference type="AlphaFoldDB" id="W2PA94"/>
<feature type="non-terminal residue" evidence="1">
    <location>
        <position position="108"/>
    </location>
</feature>
<dbReference type="EMBL" id="KI669779">
    <property type="protein sequence ID" value="ETM97957.1"/>
    <property type="molecule type" value="Genomic_DNA"/>
</dbReference>
<dbReference type="GeneID" id="20193379"/>
<reference evidence="2" key="1">
    <citation type="submission" date="2011-12" db="EMBL/GenBank/DDBJ databases">
        <authorList>
            <consortium name="The Broad Institute Genome Sequencing Platform"/>
            <person name="Russ C."/>
            <person name="Tyler B."/>
            <person name="Panabieres F."/>
            <person name="Shan W."/>
            <person name="Tripathy S."/>
            <person name="Grunwald N."/>
            <person name="Machado M."/>
            <person name="Young S.K."/>
            <person name="Zeng Q."/>
            <person name="Gargeya S."/>
            <person name="Fitzgerald M."/>
            <person name="Haas B."/>
            <person name="Abouelleil A."/>
            <person name="Alvarado L."/>
            <person name="Arachchi H.M."/>
            <person name="Berlin A."/>
            <person name="Chapman S.B."/>
            <person name="Gearin G."/>
            <person name="Goldberg J."/>
            <person name="Griggs A."/>
            <person name="Gujja S."/>
            <person name="Hansen M."/>
            <person name="Heiman D."/>
            <person name="Howarth C."/>
            <person name="Larimer J."/>
            <person name="Lui A."/>
            <person name="MacDonald P.J.P."/>
            <person name="McCowen C."/>
            <person name="Montmayeur A."/>
            <person name="Murphy C."/>
            <person name="Neiman D."/>
            <person name="Pearson M."/>
            <person name="Priest M."/>
            <person name="Roberts A."/>
            <person name="Saif S."/>
            <person name="Shea T."/>
            <person name="Sisk P."/>
            <person name="Stolte C."/>
            <person name="Sykes S."/>
            <person name="Wortman J."/>
            <person name="Nusbaum C."/>
            <person name="Birren B."/>
        </authorList>
    </citation>
    <scope>NUCLEOTIDE SEQUENCE [LARGE SCALE GENOMIC DNA]</scope>
    <source>
        <strain evidence="2">INRA-310</strain>
    </source>
</reference>
<reference evidence="1 2" key="2">
    <citation type="submission" date="2013-11" db="EMBL/GenBank/DDBJ databases">
        <title>The Genome Sequence of Phytophthora parasitica INRA-310.</title>
        <authorList>
            <consortium name="The Broad Institute Genomics Platform"/>
            <person name="Russ C."/>
            <person name="Tyler B."/>
            <person name="Panabieres F."/>
            <person name="Shan W."/>
            <person name="Tripathy S."/>
            <person name="Grunwald N."/>
            <person name="Machado M."/>
            <person name="Johnson C.S."/>
            <person name="Arredondo F."/>
            <person name="Hong C."/>
            <person name="Coffey M."/>
            <person name="Young S.K."/>
            <person name="Zeng Q."/>
            <person name="Gargeya S."/>
            <person name="Fitzgerald M."/>
            <person name="Abouelleil A."/>
            <person name="Alvarado L."/>
            <person name="Chapman S.B."/>
            <person name="Gainer-Dewar J."/>
            <person name="Goldberg J."/>
            <person name="Griggs A."/>
            <person name="Gujja S."/>
            <person name="Hansen M."/>
            <person name="Howarth C."/>
            <person name="Imamovic A."/>
            <person name="Ireland A."/>
            <person name="Larimer J."/>
            <person name="McCowan C."/>
            <person name="Murphy C."/>
            <person name="Pearson M."/>
            <person name="Poon T.W."/>
            <person name="Priest M."/>
            <person name="Roberts A."/>
            <person name="Saif S."/>
            <person name="Shea T."/>
            <person name="Sykes S."/>
            <person name="Wortman J."/>
            <person name="Nusbaum C."/>
            <person name="Birren B."/>
        </authorList>
    </citation>
    <scope>NUCLEOTIDE SEQUENCE [LARGE SCALE GENOMIC DNA]</scope>
    <source>
        <strain evidence="1 2">INRA-310</strain>
    </source>
</reference>
<dbReference type="VEuPathDB" id="FungiDB:PPTG_24780"/>
<dbReference type="Proteomes" id="UP000018817">
    <property type="component" value="Unassembled WGS sequence"/>
</dbReference>
<gene>
    <name evidence="1" type="ORF">PPTG_24780</name>
</gene>
<evidence type="ECO:0000313" key="1">
    <source>
        <dbReference type="EMBL" id="ETM97957.1"/>
    </source>
</evidence>
<evidence type="ECO:0000313" key="2">
    <source>
        <dbReference type="Proteomes" id="UP000018817"/>
    </source>
</evidence>
<dbReference type="RefSeq" id="XP_008916756.1">
    <property type="nucleotide sequence ID" value="XM_008918508.1"/>
</dbReference>
<name>W2PA94_PHYN3</name>
<proteinExistence type="predicted"/>
<sequence length="108" mass="11394">MNENVVHQQAVAVVVAVVESELVDVVATSVEFVEAAVVASLVLEAAVEVIADVVGAVVEVVDAVVLVEVDVVDVVLADESLDREEHTLEKPLANSYTFTSRPLVGTVR</sequence>
<organism evidence="1 2">
    <name type="scientific">Phytophthora nicotianae (strain INRA-310)</name>
    <name type="common">Phytophthora parasitica</name>
    <dbReference type="NCBI Taxonomy" id="761204"/>
    <lineage>
        <taxon>Eukaryota</taxon>
        <taxon>Sar</taxon>
        <taxon>Stramenopiles</taxon>
        <taxon>Oomycota</taxon>
        <taxon>Peronosporomycetes</taxon>
        <taxon>Peronosporales</taxon>
        <taxon>Peronosporaceae</taxon>
        <taxon>Phytophthora</taxon>
    </lineage>
</organism>
<protein>
    <submittedName>
        <fullName evidence="1">Uncharacterized protein</fullName>
    </submittedName>
</protein>
<accession>W2PA94</accession>